<gene>
    <name evidence="5" type="ordered locus">BN6_30700</name>
</gene>
<dbReference type="EMBL" id="HE804045">
    <property type="protein sequence ID" value="CCH30377.1"/>
    <property type="molecule type" value="Genomic_DNA"/>
</dbReference>
<evidence type="ECO:0008006" key="7">
    <source>
        <dbReference type="Google" id="ProtNLM"/>
    </source>
</evidence>
<dbReference type="eggNOG" id="COG4188">
    <property type="taxonomic scope" value="Bacteria"/>
</dbReference>
<keyword evidence="2" id="KW-0442">Lipid degradation</keyword>
<evidence type="ECO:0000313" key="6">
    <source>
        <dbReference type="Proteomes" id="UP000006281"/>
    </source>
</evidence>
<dbReference type="InterPro" id="IPR029058">
    <property type="entry name" value="AB_hydrolase_fold"/>
</dbReference>
<organism evidence="5 6">
    <name type="scientific">Saccharothrix espanaensis (strain ATCC 51144 / DSM 44229 / JCM 9112 / NBRC 15066 / NRRL 15764)</name>
    <dbReference type="NCBI Taxonomy" id="1179773"/>
    <lineage>
        <taxon>Bacteria</taxon>
        <taxon>Bacillati</taxon>
        <taxon>Actinomycetota</taxon>
        <taxon>Actinomycetes</taxon>
        <taxon>Pseudonocardiales</taxon>
        <taxon>Pseudonocardiaceae</taxon>
        <taxon>Saccharothrix</taxon>
    </lineage>
</organism>
<keyword evidence="3" id="KW-0443">Lipid metabolism</keyword>
<evidence type="ECO:0000256" key="3">
    <source>
        <dbReference type="ARBA" id="ARBA00023098"/>
    </source>
</evidence>
<accession>K0JYJ5</accession>
<dbReference type="PATRIC" id="fig|1179773.3.peg.3067"/>
<dbReference type="AlphaFoldDB" id="K0JYJ5"/>
<dbReference type="Proteomes" id="UP000006281">
    <property type="component" value="Chromosome"/>
</dbReference>
<sequence>MAWSDKKGLHMRKRTLVLAVGLAVATTLVAAPAQAAGAKIRLPSLSGRYQVGTTDLHLVGSQQDPWRPEDKRELMVSVTYPAQRGGERAAWMSPAYAQRFGSAIPDLPAGAVDWAATRRHARVSPAVDRTRGGWPVVLFSHGFGSAKELTATLTDDLASHGYVVVSIAHTHEASMVEFPAGRFVTGSVGTDPASFKTALDVRVSDARFVLDELERVDRGGNPDAERDPLPRGLAGALDLSKVGMYGHSYGGFASGETMYHDRRIDAGLNLDGGMGVGGTGTPGEVTKHGLDRPFMLVGADLVDPSTGREVEHSHTETSFDPTWNQFWSNQRGWKRDLHFTGSAHSSFTDFQAVVPQLSRWYSPEKRAAAVGTIDAERSLRAQHDYFSAFFDLHLKGRDRRLFGGNSPCHPDTRFIV</sequence>
<keyword evidence="4" id="KW-0732">Signal</keyword>
<evidence type="ECO:0000256" key="2">
    <source>
        <dbReference type="ARBA" id="ARBA00022963"/>
    </source>
</evidence>
<dbReference type="STRING" id="1179773.BN6_30700"/>
<reference evidence="5 6" key="1">
    <citation type="journal article" date="2012" name="BMC Genomics">
        <title>Complete genome sequence of Saccharothrix espanaensis DSM 44229T and comparison to the other completely sequenced Pseudonocardiaceae.</title>
        <authorList>
            <person name="Strobel T."/>
            <person name="Al-Dilaimi A."/>
            <person name="Blom J."/>
            <person name="Gessner A."/>
            <person name="Kalinowski J."/>
            <person name="Luzhetska M."/>
            <person name="Puhler A."/>
            <person name="Szczepanowski R."/>
            <person name="Bechthold A."/>
            <person name="Ruckert C."/>
        </authorList>
    </citation>
    <scope>NUCLEOTIDE SEQUENCE [LARGE SCALE GENOMIC DNA]</scope>
    <source>
        <strain evidence="6">ATCC 51144 / DSM 44229 / JCM 9112 / NBRC 15066 / NRRL 15764</strain>
    </source>
</reference>
<dbReference type="PANTHER" id="PTHR10272:SF14">
    <property type="entry name" value="PAF ACETYLHYDROLASE FAMILY PROTEIN"/>
    <property type="match status" value="1"/>
</dbReference>
<evidence type="ECO:0000256" key="4">
    <source>
        <dbReference type="SAM" id="SignalP"/>
    </source>
</evidence>
<keyword evidence="6" id="KW-1185">Reference proteome</keyword>
<dbReference type="Pfam" id="PF03403">
    <property type="entry name" value="PAF-AH_p_II"/>
    <property type="match status" value="1"/>
</dbReference>
<keyword evidence="1" id="KW-0378">Hydrolase</keyword>
<dbReference type="BioCyc" id="SESP1179773:BN6_RS14935-MONOMER"/>
<name>K0JYJ5_SACES</name>
<dbReference type="PANTHER" id="PTHR10272">
    <property type="entry name" value="PLATELET-ACTIVATING FACTOR ACETYLHYDROLASE"/>
    <property type="match status" value="1"/>
</dbReference>
<dbReference type="GO" id="GO:0003847">
    <property type="term" value="F:1-alkyl-2-acetylglycerophosphocholine esterase activity"/>
    <property type="evidence" value="ECO:0007669"/>
    <property type="project" value="TreeGrafter"/>
</dbReference>
<feature type="chain" id="PRO_5003833958" description="Lipase" evidence="4">
    <location>
        <begin position="36"/>
        <end position="416"/>
    </location>
</feature>
<feature type="signal peptide" evidence="4">
    <location>
        <begin position="1"/>
        <end position="35"/>
    </location>
</feature>
<dbReference type="KEGG" id="sesp:BN6_30700"/>
<evidence type="ECO:0000313" key="5">
    <source>
        <dbReference type="EMBL" id="CCH30377.1"/>
    </source>
</evidence>
<dbReference type="Gene3D" id="3.40.50.1820">
    <property type="entry name" value="alpha/beta hydrolase"/>
    <property type="match status" value="1"/>
</dbReference>
<dbReference type="HOGENOM" id="CLU_026278_0_0_11"/>
<proteinExistence type="predicted"/>
<protein>
    <recommendedName>
        <fullName evidence="7">Lipase</fullName>
    </recommendedName>
</protein>
<evidence type="ECO:0000256" key="1">
    <source>
        <dbReference type="ARBA" id="ARBA00022801"/>
    </source>
</evidence>
<dbReference type="SUPFAM" id="SSF53474">
    <property type="entry name" value="alpha/beta-Hydrolases"/>
    <property type="match status" value="1"/>
</dbReference>
<dbReference type="GO" id="GO:0016042">
    <property type="term" value="P:lipid catabolic process"/>
    <property type="evidence" value="ECO:0007669"/>
    <property type="project" value="UniProtKB-KW"/>
</dbReference>